<comment type="similarity">
    <text evidence="8">Belongs to the glycosyl hydrolase 1 family. Klotho subfamily.</text>
</comment>
<evidence type="ECO:0000256" key="4">
    <source>
        <dbReference type="ARBA" id="ARBA00022737"/>
    </source>
</evidence>
<dbReference type="eggNOG" id="KOG0626">
    <property type="taxonomic scope" value="Eukaryota"/>
</dbReference>
<organism evidence="10 11">
    <name type="scientific">Lepisosteus oculatus</name>
    <name type="common">Spotted gar</name>
    <dbReference type="NCBI Taxonomy" id="7918"/>
    <lineage>
        <taxon>Eukaryota</taxon>
        <taxon>Metazoa</taxon>
        <taxon>Chordata</taxon>
        <taxon>Craniata</taxon>
        <taxon>Vertebrata</taxon>
        <taxon>Euteleostomi</taxon>
        <taxon>Actinopterygii</taxon>
        <taxon>Neopterygii</taxon>
        <taxon>Holostei</taxon>
        <taxon>Semionotiformes</taxon>
        <taxon>Lepisosteidae</taxon>
        <taxon>Lepisosteus</taxon>
    </lineage>
</organism>
<reference evidence="10" key="3">
    <citation type="submission" date="2025-09" db="UniProtKB">
        <authorList>
            <consortium name="Ensembl"/>
        </authorList>
    </citation>
    <scope>IDENTIFICATION</scope>
</reference>
<evidence type="ECO:0000256" key="2">
    <source>
        <dbReference type="ARBA" id="ARBA00022475"/>
    </source>
</evidence>
<evidence type="ECO:0000256" key="9">
    <source>
        <dbReference type="SAM" id="Phobius"/>
    </source>
</evidence>
<dbReference type="SUPFAM" id="SSF51445">
    <property type="entry name" value="(Trans)glycosidases"/>
    <property type="match status" value="2"/>
</dbReference>
<dbReference type="Pfam" id="PF00232">
    <property type="entry name" value="Glyco_hydro_1"/>
    <property type="match status" value="3"/>
</dbReference>
<reference evidence="11" key="1">
    <citation type="submission" date="2011-12" db="EMBL/GenBank/DDBJ databases">
        <title>The Draft Genome of Lepisosteus oculatus.</title>
        <authorList>
            <consortium name="The Broad Institute Genome Assembly &amp; Analysis Group"/>
            <consortium name="Computational R&amp;D Group"/>
            <consortium name="and Sequencing Platform"/>
            <person name="Di Palma F."/>
            <person name="Alfoldi J."/>
            <person name="Johnson J."/>
            <person name="Berlin A."/>
            <person name="Gnerre S."/>
            <person name="Jaffe D."/>
            <person name="MacCallum I."/>
            <person name="Young S."/>
            <person name="Walker B.J."/>
            <person name="Lander E.S."/>
            <person name="Lindblad-Toh K."/>
        </authorList>
    </citation>
    <scope>NUCLEOTIDE SEQUENCE [LARGE SCALE GENOMIC DNA]</scope>
</reference>
<evidence type="ECO:0000313" key="10">
    <source>
        <dbReference type="Ensembl" id="ENSLOCP00000016032.1"/>
    </source>
</evidence>
<evidence type="ECO:0000256" key="7">
    <source>
        <dbReference type="ARBA" id="ARBA00023180"/>
    </source>
</evidence>
<dbReference type="GO" id="GO:0005886">
    <property type="term" value="C:plasma membrane"/>
    <property type="evidence" value="ECO:0007669"/>
    <property type="project" value="UniProtKB-SubCell"/>
</dbReference>
<dbReference type="AlphaFoldDB" id="W5N5X3"/>
<name>W5N5X3_LEPOC</name>
<dbReference type="PANTHER" id="PTHR10353:SF68">
    <property type="entry name" value="BETA-KLOTHO"/>
    <property type="match status" value="1"/>
</dbReference>
<evidence type="ECO:0000256" key="8">
    <source>
        <dbReference type="ARBA" id="ARBA00060858"/>
    </source>
</evidence>
<dbReference type="Gene3D" id="3.20.20.80">
    <property type="entry name" value="Glycosidases"/>
    <property type="match status" value="2"/>
</dbReference>
<keyword evidence="3 9" id="KW-0812">Transmembrane</keyword>
<evidence type="ECO:0000256" key="1">
    <source>
        <dbReference type="ARBA" id="ARBA00004162"/>
    </source>
</evidence>
<keyword evidence="5 9" id="KW-1133">Transmembrane helix</keyword>
<evidence type="ECO:0000256" key="6">
    <source>
        <dbReference type="ARBA" id="ARBA00023136"/>
    </source>
</evidence>
<dbReference type="PRINTS" id="PR00131">
    <property type="entry name" value="GLHYDRLASE1"/>
</dbReference>
<dbReference type="InterPro" id="IPR017853">
    <property type="entry name" value="GH"/>
</dbReference>
<reference evidence="10" key="2">
    <citation type="submission" date="2025-08" db="UniProtKB">
        <authorList>
            <consortium name="Ensembl"/>
        </authorList>
    </citation>
    <scope>IDENTIFICATION</scope>
</reference>
<dbReference type="InterPro" id="IPR001360">
    <property type="entry name" value="Glyco_hydro_1"/>
</dbReference>
<dbReference type="FunFam" id="3.20.20.80:FF:000062">
    <property type="entry name" value="Klotho"/>
    <property type="match status" value="1"/>
</dbReference>
<evidence type="ECO:0000256" key="5">
    <source>
        <dbReference type="ARBA" id="ARBA00022989"/>
    </source>
</evidence>
<keyword evidence="7" id="KW-0325">Glycoprotein</keyword>
<protein>
    <submittedName>
        <fullName evidence="10">Klotho beta</fullName>
    </submittedName>
</protein>
<dbReference type="STRING" id="7918.ENSLOCP00000016032"/>
<keyword evidence="4" id="KW-0677">Repeat</keyword>
<dbReference type="GO" id="GO:0004553">
    <property type="term" value="F:hydrolase activity, hydrolyzing O-glycosyl compounds"/>
    <property type="evidence" value="ECO:0007669"/>
    <property type="project" value="InterPro"/>
</dbReference>
<evidence type="ECO:0000313" key="11">
    <source>
        <dbReference type="Proteomes" id="UP000018468"/>
    </source>
</evidence>
<keyword evidence="11" id="KW-1185">Reference proteome</keyword>
<dbReference type="Proteomes" id="UP000018468">
    <property type="component" value="Linkage group LG4"/>
</dbReference>
<keyword evidence="6 9" id="KW-0472">Membrane</keyword>
<comment type="subcellular location">
    <subcellularLocation>
        <location evidence="1">Cell membrane</location>
        <topology evidence="1">Single-pass membrane protein</topology>
    </subcellularLocation>
</comment>
<dbReference type="GeneTree" id="ENSGT00940000157489"/>
<sequence length="1046" mass="118139">RSSDGPSSARLSSRVLSLSSAPAVMLVSLGLGWIRGAVVCLPGDGRAVWRAQSSSSPVDASQLFLHGTFPRDFLWGAGSAAFPSEGAWDQDGKGPSIWDHFTRSQQAPGSGTSSDSYRLWEQDVELLKHLGVRTYSFSISWPRLFPNGTGGAPNLPGVEHYNLLIDRLKQEGIEPVVTLYHWDLPLALQQLHSGWHSDALVDDFEGYAAFCFQSFGDRVKYWVTMHNPYAVAWHGYGTGVHAPGERGNLTAVFAVAHNLIKAHAKAWHTYDRRFRKLQHGQVSIALGSHWIEPEGGKASPFNVEKCQESMEAVLGWFAEPIYGQGDYPTLLKNSTHGLLPAFTAEEKDNIKGTADFFAFSFGPNSLRLVHSSVRFGQHVSLSLRQVLNWIKLQYNNPRILILENGWFSDTSVTTEDTVAIYVMKKFINQVLQAMLHDGVQVLGYTLWSLVDGFEWNYGYSVRRGLFYVDPNSKDKARIPKTSAAFYKQVIKDGGFPGREGDEAVQGQFPCDFHWGVSDSVLQVRFSPSSPQFLDPNLYLWNVTGDGALRPISGIRMETRGPQCTDFLAIPKHLQLVQMSGADHYRFALNWSLLLPSGDLSAVNREAVRYYRCVVTELRKRGVRTMLTLYYPTFHHQLGLPAPLHKAGGWLNRTTIEAFRDYAALCFRELGPWVKHWITLNEPNRLSHAYNASGSDAYTAAHHLLLAHAAAWRLYDREYRARQGGRVSLSLHADWAEPANPYLDSHASAARRFLLFELAYFLDPLLGPGDYPAPLRRYLREKTGAGLSRSALPDVTPEEREAFRGALDFVALNHFTTRLVTHRRANGSRNLDDRDCELMSDITFPASQLGLSVVPWGVRRVLAWVRERYGEEVEIYITANGVDERSRDNDVVRQYYMRSYLQEVLKAHQLDHVNVKGYYVWKLQDKHIPQFGLFNSQLFQSTARSSVNTYRELIANRGFPALGQLGVSCEEEEGRSCSVCAFVLERKPFFFFGICLFVTLSLLTMVLAVARRRRRKPKRRSRARSRWERATLLQLGSNVKQSCFRKN</sequence>
<dbReference type="PANTHER" id="PTHR10353">
    <property type="entry name" value="GLYCOSYL HYDROLASE"/>
    <property type="match status" value="1"/>
</dbReference>
<evidence type="ECO:0000256" key="3">
    <source>
        <dbReference type="ARBA" id="ARBA00022692"/>
    </source>
</evidence>
<dbReference type="Bgee" id="ENSLOCG00000013013">
    <property type="expression patterns" value="Expressed in intestine and 8 other cell types or tissues"/>
</dbReference>
<proteinExistence type="inferred from homology"/>
<feature type="transmembrane region" description="Helical" evidence="9">
    <location>
        <begin position="988"/>
        <end position="1009"/>
    </location>
</feature>
<keyword evidence="2" id="KW-1003">Cell membrane</keyword>
<accession>W5N5X3</accession>
<dbReference type="FunCoup" id="W5N5X3">
    <property type="interactions" value="258"/>
</dbReference>
<dbReference type="GO" id="GO:0005975">
    <property type="term" value="P:carbohydrate metabolic process"/>
    <property type="evidence" value="ECO:0007669"/>
    <property type="project" value="InterPro"/>
</dbReference>
<dbReference type="EMBL" id="AHAT01001979">
    <property type="status" value="NOT_ANNOTATED_CDS"/>
    <property type="molecule type" value="Genomic_DNA"/>
</dbReference>
<dbReference type="OMA" id="RRKFWKA"/>
<dbReference type="FunFam" id="3.20.20.80:FF:000042">
    <property type="entry name" value="Klotho"/>
    <property type="match status" value="1"/>
</dbReference>
<dbReference type="InParanoid" id="W5N5X3"/>
<dbReference type="Ensembl" id="ENSLOCT00000016062.1">
    <property type="protein sequence ID" value="ENSLOCP00000016032.1"/>
    <property type="gene ID" value="ENSLOCG00000013013.1"/>
</dbReference>